<dbReference type="HOGENOM" id="CLU_2934712_0_0_0"/>
<evidence type="ECO:0000313" key="2">
    <source>
        <dbReference type="Proteomes" id="UP000027982"/>
    </source>
</evidence>
<gene>
    <name evidence="1" type="ORF">OP10G_1475</name>
</gene>
<evidence type="ECO:0000313" key="1">
    <source>
        <dbReference type="EMBL" id="AIE84843.1"/>
    </source>
</evidence>
<protein>
    <submittedName>
        <fullName evidence="1">Uncharacterized protein</fullName>
    </submittedName>
</protein>
<organism evidence="1 2">
    <name type="scientific">Fimbriimonas ginsengisoli Gsoil 348</name>
    <dbReference type="NCBI Taxonomy" id="661478"/>
    <lineage>
        <taxon>Bacteria</taxon>
        <taxon>Bacillati</taxon>
        <taxon>Armatimonadota</taxon>
        <taxon>Fimbriimonadia</taxon>
        <taxon>Fimbriimonadales</taxon>
        <taxon>Fimbriimonadaceae</taxon>
        <taxon>Fimbriimonas</taxon>
    </lineage>
</organism>
<dbReference type="AlphaFoldDB" id="A0A068NMP8"/>
<sequence length="60" mass="7100">MRAQKLRKLRYSWIKHETRIPARGIAIRYGLFRVWGGACGLLAKEWSVIRTGHHPVLCWR</sequence>
<dbReference type="EMBL" id="CP007139">
    <property type="protein sequence ID" value="AIE84843.1"/>
    <property type="molecule type" value="Genomic_DNA"/>
</dbReference>
<reference evidence="1 2" key="1">
    <citation type="journal article" date="2014" name="PLoS ONE">
        <title>The first complete genome sequence of the class fimbriimonadia in the phylum armatimonadetes.</title>
        <authorList>
            <person name="Hu Z.Y."/>
            <person name="Wang Y.Z."/>
            <person name="Im W.T."/>
            <person name="Wang S.Y."/>
            <person name="Zhao G.P."/>
            <person name="Zheng H.J."/>
            <person name="Quan Z.X."/>
        </authorList>
    </citation>
    <scope>NUCLEOTIDE SEQUENCE [LARGE SCALE GENOMIC DNA]</scope>
    <source>
        <strain evidence="1">Gsoil 348</strain>
    </source>
</reference>
<keyword evidence="2" id="KW-1185">Reference proteome</keyword>
<dbReference type="Proteomes" id="UP000027982">
    <property type="component" value="Chromosome"/>
</dbReference>
<name>A0A068NMP8_FIMGI</name>
<accession>A0A068NMP8</accession>
<dbReference type="KEGG" id="fgi:OP10G_1475"/>
<proteinExistence type="predicted"/>